<feature type="domain" description="Glycosyl-hydrolase family 116 catalytic region" evidence="1">
    <location>
        <begin position="474"/>
        <end position="746"/>
    </location>
</feature>
<dbReference type="Pfam" id="PF12215">
    <property type="entry name" value="Glyco_hydr_116N"/>
    <property type="match status" value="1"/>
</dbReference>
<dbReference type="PANTHER" id="PTHR12654:SF0">
    <property type="entry name" value="NON-LYSOSOMAL GLUCOSYLCERAMIDASE"/>
    <property type="match status" value="1"/>
</dbReference>
<dbReference type="Gene3D" id="1.50.10.10">
    <property type="match status" value="1"/>
</dbReference>
<reference evidence="3 4" key="1">
    <citation type="submission" date="2021-03" db="EMBL/GenBank/DDBJ databases">
        <title>Paenibacillus artemisicola MWE-103 whole genome sequence.</title>
        <authorList>
            <person name="Ham Y.J."/>
        </authorList>
    </citation>
    <scope>NUCLEOTIDE SEQUENCE [LARGE SCALE GENOMIC DNA]</scope>
    <source>
        <strain evidence="3 4">MWE-103</strain>
    </source>
</reference>
<gene>
    <name evidence="3" type="ORF">I8J29_20215</name>
</gene>
<evidence type="ECO:0000313" key="4">
    <source>
        <dbReference type="Proteomes" id="UP000670947"/>
    </source>
</evidence>
<keyword evidence="4" id="KW-1185">Reference proteome</keyword>
<evidence type="ECO:0008006" key="5">
    <source>
        <dbReference type="Google" id="ProtNLM"/>
    </source>
</evidence>
<dbReference type="InterPro" id="IPR012341">
    <property type="entry name" value="6hp_glycosidase-like_sf"/>
</dbReference>
<dbReference type="SUPFAM" id="SSF48208">
    <property type="entry name" value="Six-hairpin glycosidases"/>
    <property type="match status" value="1"/>
</dbReference>
<feature type="domain" description="Glycosyl-hydrolase family 116 N-terminal" evidence="2">
    <location>
        <begin position="28"/>
        <end position="351"/>
    </location>
</feature>
<dbReference type="RefSeq" id="WP_208849307.1">
    <property type="nucleotide sequence ID" value="NZ_JAGGDJ010000019.1"/>
</dbReference>
<dbReference type="InterPro" id="IPR052566">
    <property type="entry name" value="Non-lysos_glucosylceramidase"/>
</dbReference>
<evidence type="ECO:0000259" key="1">
    <source>
        <dbReference type="Pfam" id="PF04685"/>
    </source>
</evidence>
<evidence type="ECO:0000313" key="3">
    <source>
        <dbReference type="EMBL" id="MBO7746544.1"/>
    </source>
</evidence>
<dbReference type="Proteomes" id="UP000670947">
    <property type="component" value="Unassembled WGS sequence"/>
</dbReference>
<protein>
    <recommendedName>
        <fullName evidence="5">Beta-glucocerebrosidase 2-like protein</fullName>
    </recommendedName>
</protein>
<accession>A0ABS3WDZ9</accession>
<comment type="caution">
    <text evidence="3">The sequence shown here is derived from an EMBL/GenBank/DDBJ whole genome shotgun (WGS) entry which is preliminary data.</text>
</comment>
<dbReference type="InterPro" id="IPR024462">
    <property type="entry name" value="GH116_N"/>
</dbReference>
<sequence>MIDTKRTVDANPANGLRTYPGDAGEALFPLGGIGTGNISLGSRGELRDWEIFNLPAKGTQMPNTFFAIRVAPEGGEPVARVLESRLRPPHALSHGYHPLSGAGLPRLAESELIGTYPMARVVFRDDDLPVRVELEAFTPMMPLDPENSGIPAASLTYTVTNTGDRPAEVVIAGSLINPVGGLTYDKFGNLHYAMPCGRNVNAFRRDADVSGLRFSSEKWAPGDLNYGSLSLMTTAPRLTVKRAWLRGAWFDFLQEFWDDFASDGRLTDLGYEDPSEEHKTDTGSLGIVETLQPGETKTFPFALAWYFPNRMNGWHEGTRDTRPGRETIRNHYATRFADSWEAGAYLLNRMADLRGRTEAFRDALFGSTLPSYVVDALAGNMPVLRSTTCFWLENGKFLGFEGTFDDGGSCEGSCTHVWNYEQTLAFLYPSLERSMRRIEFLEETDDAGKMAFRAVRMFGCEWQWGGKAGPAAADGQLGSVMRLYREWKLSGDGAFLRELWPHAKRALDFALPHWDLDGDGVLDGEQHNTYDIEFYGPNPLTGFMLLGALKAGEAMAREAGDGEAADGYARTGAASAKRLGELTWNGEYFVQALADVDAHKYQHGAGCLSDQLLGQQLAYLYGLGALLEEDDRLKSAIHAVYRHNFRADFKDHVNCQRVYALHDERGLVLCSWPNGGRPKLPFVYSDEVWTGIEYHVATNLIYEGFVEEGLTIVKAVRDRQDGYRRSPWNEVECGHHYARSMSSWGLLVALTGFRFDMAAGVMSFAPATEADDYAAFWSTGKGWGVYREFIDPSDGRPAFAVDVLGGDMSGVTVHARGRTIVL</sequence>
<evidence type="ECO:0000259" key="2">
    <source>
        <dbReference type="Pfam" id="PF12215"/>
    </source>
</evidence>
<dbReference type="Pfam" id="PF04685">
    <property type="entry name" value="DUF608"/>
    <property type="match status" value="1"/>
</dbReference>
<dbReference type="InterPro" id="IPR006775">
    <property type="entry name" value="GH116_catalytic"/>
</dbReference>
<organism evidence="3 4">
    <name type="scientific">Paenibacillus artemisiicola</name>
    <dbReference type="NCBI Taxonomy" id="1172618"/>
    <lineage>
        <taxon>Bacteria</taxon>
        <taxon>Bacillati</taxon>
        <taxon>Bacillota</taxon>
        <taxon>Bacilli</taxon>
        <taxon>Bacillales</taxon>
        <taxon>Paenibacillaceae</taxon>
        <taxon>Paenibacillus</taxon>
    </lineage>
</organism>
<proteinExistence type="predicted"/>
<dbReference type="InterPro" id="IPR008928">
    <property type="entry name" value="6-hairpin_glycosidase_sf"/>
</dbReference>
<dbReference type="EMBL" id="JAGGDJ010000019">
    <property type="protein sequence ID" value="MBO7746544.1"/>
    <property type="molecule type" value="Genomic_DNA"/>
</dbReference>
<name>A0ABS3WDZ9_9BACL</name>
<dbReference type="PANTHER" id="PTHR12654">
    <property type="entry name" value="BILE ACID BETA-GLUCOSIDASE-RELATED"/>
    <property type="match status" value="1"/>
</dbReference>